<dbReference type="EMBL" id="SJPW01000001">
    <property type="protein sequence ID" value="TWU60384.1"/>
    <property type="molecule type" value="Genomic_DNA"/>
</dbReference>
<keyword evidence="3" id="KW-1185">Reference proteome</keyword>
<dbReference type="Gene3D" id="3.30.420.40">
    <property type="match status" value="2"/>
</dbReference>
<name>A0A5C6FKS5_9BACT</name>
<dbReference type="PANTHER" id="PTHR18964:SF149">
    <property type="entry name" value="BIFUNCTIONAL UDP-N-ACETYLGLUCOSAMINE 2-EPIMERASE_N-ACETYLMANNOSAMINE KINASE"/>
    <property type="match status" value="1"/>
</dbReference>
<evidence type="ECO:0000313" key="3">
    <source>
        <dbReference type="Proteomes" id="UP000318288"/>
    </source>
</evidence>
<dbReference type="EC" id="2.7.1.2" evidence="2"/>
<reference evidence="2 3" key="1">
    <citation type="submission" date="2019-02" db="EMBL/GenBank/DDBJ databases">
        <title>Deep-cultivation of Planctomycetes and their phenomic and genomic characterization uncovers novel biology.</title>
        <authorList>
            <person name="Wiegand S."/>
            <person name="Jogler M."/>
            <person name="Boedeker C."/>
            <person name="Pinto D."/>
            <person name="Vollmers J."/>
            <person name="Rivas-Marin E."/>
            <person name="Kohn T."/>
            <person name="Peeters S.H."/>
            <person name="Heuer A."/>
            <person name="Rast P."/>
            <person name="Oberbeckmann S."/>
            <person name="Bunk B."/>
            <person name="Jeske O."/>
            <person name="Meyerdierks A."/>
            <person name="Storesund J.E."/>
            <person name="Kallscheuer N."/>
            <person name="Luecker S."/>
            <person name="Lage O.M."/>
            <person name="Pohl T."/>
            <person name="Merkel B.J."/>
            <person name="Hornburger P."/>
            <person name="Mueller R.-W."/>
            <person name="Bruemmer F."/>
            <person name="Labrenz M."/>
            <person name="Spormann A.M."/>
            <person name="Op Den Camp H."/>
            <person name="Overmann J."/>
            <person name="Amann R."/>
            <person name="Jetten M.S.M."/>
            <person name="Mascher T."/>
            <person name="Medema M.H."/>
            <person name="Devos D.P."/>
            <person name="Kaster A.-K."/>
            <person name="Ovreas L."/>
            <person name="Rohde M."/>
            <person name="Galperin M.Y."/>
            <person name="Jogler C."/>
        </authorList>
    </citation>
    <scope>NUCLEOTIDE SEQUENCE [LARGE SCALE GENOMIC DNA]</scope>
    <source>
        <strain evidence="2 3">Poly51</strain>
    </source>
</reference>
<keyword evidence="2" id="KW-0808">Transferase</keyword>
<keyword evidence="2" id="KW-0418">Kinase</keyword>
<dbReference type="AlphaFoldDB" id="A0A5C6FKS5"/>
<protein>
    <submittedName>
        <fullName evidence="2">Glucokinase</fullName>
        <ecNumber evidence="2">2.7.1.2</ecNumber>
    </submittedName>
</protein>
<proteinExistence type="inferred from homology"/>
<organism evidence="2 3">
    <name type="scientific">Rubripirellula tenax</name>
    <dbReference type="NCBI Taxonomy" id="2528015"/>
    <lineage>
        <taxon>Bacteria</taxon>
        <taxon>Pseudomonadati</taxon>
        <taxon>Planctomycetota</taxon>
        <taxon>Planctomycetia</taxon>
        <taxon>Pirellulales</taxon>
        <taxon>Pirellulaceae</taxon>
        <taxon>Rubripirellula</taxon>
    </lineage>
</organism>
<dbReference type="Proteomes" id="UP000318288">
    <property type="component" value="Unassembled WGS sequence"/>
</dbReference>
<gene>
    <name evidence="2" type="primary">glcK_2</name>
    <name evidence="2" type="ORF">Poly51_06590</name>
</gene>
<dbReference type="SUPFAM" id="SSF53067">
    <property type="entry name" value="Actin-like ATPase domain"/>
    <property type="match status" value="1"/>
</dbReference>
<dbReference type="InterPro" id="IPR049874">
    <property type="entry name" value="ROK_cs"/>
</dbReference>
<dbReference type="OrthoDB" id="9795247at2"/>
<evidence type="ECO:0000256" key="1">
    <source>
        <dbReference type="ARBA" id="ARBA00006479"/>
    </source>
</evidence>
<dbReference type="RefSeq" id="WP_146454137.1">
    <property type="nucleotide sequence ID" value="NZ_SJPW01000001.1"/>
</dbReference>
<dbReference type="GO" id="GO:0004340">
    <property type="term" value="F:glucokinase activity"/>
    <property type="evidence" value="ECO:0007669"/>
    <property type="project" value="UniProtKB-EC"/>
</dbReference>
<comment type="caution">
    <text evidence="2">The sequence shown here is derived from an EMBL/GenBank/DDBJ whole genome shotgun (WGS) entry which is preliminary data.</text>
</comment>
<dbReference type="PANTHER" id="PTHR18964">
    <property type="entry name" value="ROK (REPRESSOR, ORF, KINASE) FAMILY"/>
    <property type="match status" value="1"/>
</dbReference>
<dbReference type="InterPro" id="IPR000600">
    <property type="entry name" value="ROK"/>
</dbReference>
<dbReference type="InterPro" id="IPR043129">
    <property type="entry name" value="ATPase_NBD"/>
</dbReference>
<comment type="similarity">
    <text evidence="1">Belongs to the ROK (NagC/XylR) family.</text>
</comment>
<dbReference type="Pfam" id="PF00480">
    <property type="entry name" value="ROK"/>
    <property type="match status" value="1"/>
</dbReference>
<evidence type="ECO:0000313" key="2">
    <source>
        <dbReference type="EMBL" id="TWU60384.1"/>
    </source>
</evidence>
<dbReference type="PROSITE" id="PS01125">
    <property type="entry name" value="ROK"/>
    <property type="match status" value="1"/>
</dbReference>
<sequence>MQPPKLLGDLYLGIDVGGTNVKIGLVDDAGNVYARTATATPPLGTPERVFQFAHQFAIEQLRSHDVPATRLKAVGLAVPGVLDTQRSVLREVVNLPGWLGESLKQILSDVTRLQAAVVNDANAAAYAEHALRNLGNQSLALVTLGTGVGCGVVVAGRPHGGDHGCAGELGHIAIDFSSDAIPCTCGSRGHLESYAGSAGVVARLQSLWTDNAESMPATTIEIASRAEQGDPLCLQAIDETAMYVGRAIGMMGQTVNPAVVLIGGAMTFGGNETSTGLRFLDGIRKSVVATTLVQVGGNLKIEYASLGNDAGMLGAARVAKRTFLEG</sequence>
<accession>A0A5C6FKS5</accession>